<name>A0A8J4M050_9CHLO</name>
<proteinExistence type="predicted"/>
<comment type="caution">
    <text evidence="1">The sequence shown here is derived from an EMBL/GenBank/DDBJ whole genome shotgun (WGS) entry which is preliminary data.</text>
</comment>
<reference evidence="1" key="1">
    <citation type="journal article" date="2021" name="Proc. Natl. Acad. Sci. U.S.A.">
        <title>Three genomes in the algal genus Volvox reveal the fate of a haploid sex-determining region after a transition to homothallism.</title>
        <authorList>
            <person name="Yamamoto K."/>
            <person name="Hamaji T."/>
            <person name="Kawai-Toyooka H."/>
            <person name="Matsuzaki R."/>
            <person name="Takahashi F."/>
            <person name="Nishimura Y."/>
            <person name="Kawachi M."/>
            <person name="Noguchi H."/>
            <person name="Minakuchi Y."/>
            <person name="Umen J.G."/>
            <person name="Toyoda A."/>
            <person name="Nozaki H."/>
        </authorList>
    </citation>
    <scope>NUCLEOTIDE SEQUENCE</scope>
    <source>
        <strain evidence="1">NIES-3785</strain>
    </source>
</reference>
<protein>
    <submittedName>
        <fullName evidence="1">Uncharacterized protein</fullName>
    </submittedName>
</protein>
<sequence length="406" mass="43641">MRVALSVRRLTSASRSSSFPPRGSAVESSLEAVDSNSACSAAIGAHLQQERNFSAPMFRSRGGFGSSWSHQHERQSTANLTSSTSSLAAIAAWQASVVNAESSQVEDWLAALHQVDAEARELCTGLLSRHPTLLWKDAQRTTGVVQALVDATRQRQLQRPYFMQDTHILALVDRYTPESLRARLSELHRLVWLKLDDSNVTSLFTSRTSLDMLDLDAKALALKAQALRALIPEFLPSTVLRGCPELLDVQVDDLPGYVHRAGNVVVVGAHVTAELVGVNNVVIVRSKVQSEQVTSPTVGASPNGAVVATTASAVATAGRLLRTARCGAQQLLHEQARAAHGGAMPREVVRVFCNSRQLVFAGGEQVEVRVEDPNKAQEDLSAACRMAVLQRLSVGGAQVTAGMRCA</sequence>
<evidence type="ECO:0000313" key="1">
    <source>
        <dbReference type="EMBL" id="GIM17410.1"/>
    </source>
</evidence>
<dbReference type="AlphaFoldDB" id="A0A8J4M050"/>
<gene>
    <name evidence="1" type="ORF">Vretimale_19949</name>
</gene>
<accession>A0A8J4M050</accession>
<dbReference type="EMBL" id="BNCQ01000118">
    <property type="protein sequence ID" value="GIM17410.1"/>
    <property type="molecule type" value="Genomic_DNA"/>
</dbReference>
<evidence type="ECO:0000313" key="2">
    <source>
        <dbReference type="Proteomes" id="UP000722791"/>
    </source>
</evidence>
<dbReference type="Proteomes" id="UP000722791">
    <property type="component" value="Unassembled WGS sequence"/>
</dbReference>
<organism evidence="1 2">
    <name type="scientific">Volvox reticuliferus</name>
    <dbReference type="NCBI Taxonomy" id="1737510"/>
    <lineage>
        <taxon>Eukaryota</taxon>
        <taxon>Viridiplantae</taxon>
        <taxon>Chlorophyta</taxon>
        <taxon>core chlorophytes</taxon>
        <taxon>Chlorophyceae</taxon>
        <taxon>CS clade</taxon>
        <taxon>Chlamydomonadales</taxon>
        <taxon>Volvocaceae</taxon>
        <taxon>Volvox</taxon>
    </lineage>
</organism>